<evidence type="ECO:0000256" key="2">
    <source>
        <dbReference type="ARBA" id="ARBA00022806"/>
    </source>
</evidence>
<reference evidence="4 5" key="1">
    <citation type="journal article" date="2020" name="Mol. Plant">
        <title>The Chromosome-Based Rubber Tree Genome Provides New Insights into Spurge Genome Evolution and Rubber Biosynthesis.</title>
        <authorList>
            <person name="Liu J."/>
            <person name="Shi C."/>
            <person name="Shi C.C."/>
            <person name="Li W."/>
            <person name="Zhang Q.J."/>
            <person name="Zhang Y."/>
            <person name="Li K."/>
            <person name="Lu H.F."/>
            <person name="Shi C."/>
            <person name="Zhu S.T."/>
            <person name="Xiao Z.Y."/>
            <person name="Nan H."/>
            <person name="Yue Y."/>
            <person name="Zhu X.G."/>
            <person name="Wu Y."/>
            <person name="Hong X.N."/>
            <person name="Fan G.Y."/>
            <person name="Tong Y."/>
            <person name="Zhang D."/>
            <person name="Mao C.L."/>
            <person name="Liu Y.L."/>
            <person name="Hao S.J."/>
            <person name="Liu W.Q."/>
            <person name="Lv M.Q."/>
            <person name="Zhang H.B."/>
            <person name="Liu Y."/>
            <person name="Hu-Tang G.R."/>
            <person name="Wang J.P."/>
            <person name="Wang J.H."/>
            <person name="Sun Y.H."/>
            <person name="Ni S.B."/>
            <person name="Chen W.B."/>
            <person name="Zhang X.C."/>
            <person name="Jiao Y.N."/>
            <person name="Eichler E.E."/>
            <person name="Li G.H."/>
            <person name="Liu X."/>
            <person name="Gao L.Z."/>
        </authorList>
    </citation>
    <scope>NUCLEOTIDE SEQUENCE [LARGE SCALE GENOMIC DNA]</scope>
    <source>
        <strain evidence="5">cv. GT1</strain>
        <tissue evidence="4">Leaf</tissue>
    </source>
</reference>
<dbReference type="InterPro" id="IPR025313">
    <property type="entry name" value="SPB4-like_CTE"/>
</dbReference>
<comment type="caution">
    <text evidence="4">The sequence shown here is derived from an EMBL/GenBank/DDBJ whole genome shotgun (WGS) entry which is preliminary data.</text>
</comment>
<keyword evidence="2" id="KW-0347">Helicase</keyword>
<keyword evidence="2" id="KW-0547">Nucleotide-binding</keyword>
<dbReference type="Pfam" id="PF13959">
    <property type="entry name" value="CTE_SPB4"/>
    <property type="match status" value="1"/>
</dbReference>
<organism evidence="4 5">
    <name type="scientific">Hevea brasiliensis</name>
    <name type="common">Para rubber tree</name>
    <name type="synonym">Siphonia brasiliensis</name>
    <dbReference type="NCBI Taxonomy" id="3981"/>
    <lineage>
        <taxon>Eukaryota</taxon>
        <taxon>Viridiplantae</taxon>
        <taxon>Streptophyta</taxon>
        <taxon>Embryophyta</taxon>
        <taxon>Tracheophyta</taxon>
        <taxon>Spermatophyta</taxon>
        <taxon>Magnoliopsida</taxon>
        <taxon>eudicotyledons</taxon>
        <taxon>Gunneridae</taxon>
        <taxon>Pentapetalae</taxon>
        <taxon>rosids</taxon>
        <taxon>fabids</taxon>
        <taxon>Malpighiales</taxon>
        <taxon>Euphorbiaceae</taxon>
        <taxon>Crotonoideae</taxon>
        <taxon>Micrandreae</taxon>
        <taxon>Hevea</taxon>
    </lineage>
</organism>
<proteinExistence type="predicted"/>
<feature type="domain" description="ATP-dependent rRNA helicase SPB4-like C-terminal extension" evidence="3">
    <location>
        <begin position="17"/>
        <end position="71"/>
    </location>
</feature>
<dbReference type="Proteomes" id="UP000467840">
    <property type="component" value="Chromosome 8"/>
</dbReference>
<gene>
    <name evidence="4" type="ORF">GH714_012243</name>
</gene>
<evidence type="ECO:0000313" key="5">
    <source>
        <dbReference type="Proteomes" id="UP000467840"/>
    </source>
</evidence>
<protein>
    <recommendedName>
        <fullName evidence="3">ATP-dependent rRNA helicase SPB4-like C-terminal extension domain-containing protein</fullName>
    </recommendedName>
</protein>
<dbReference type="EMBL" id="JAAGAX010000016">
    <property type="protein sequence ID" value="KAF2288753.1"/>
    <property type="molecule type" value="Genomic_DNA"/>
</dbReference>
<dbReference type="AlphaFoldDB" id="A0A6A6KL33"/>
<evidence type="ECO:0000259" key="3">
    <source>
        <dbReference type="SMART" id="SM01178"/>
    </source>
</evidence>
<keyword evidence="5" id="KW-1185">Reference proteome</keyword>
<dbReference type="GO" id="GO:0016787">
    <property type="term" value="F:hydrolase activity"/>
    <property type="evidence" value="ECO:0007669"/>
    <property type="project" value="UniProtKB-KW"/>
</dbReference>
<evidence type="ECO:0000313" key="4">
    <source>
        <dbReference type="EMBL" id="KAF2288753.1"/>
    </source>
</evidence>
<accession>A0A6A6KL33</accession>
<keyword evidence="1" id="KW-0378">Hydrolase</keyword>
<evidence type="ECO:0000256" key="1">
    <source>
        <dbReference type="ARBA" id="ARBA00022801"/>
    </source>
</evidence>
<sequence length="131" mass="15065">MSLLNEWIESQNPNLDPMHPRLPDGLAKRAFVTYLRCIHIQKDKEVFDVMKLPIDKFSASMSPPMTPKIHFLNQKSKGKKMSGIQLDNSEKDNAKLATGAFREEYLRRQIEKLDIDDCEEADVAEEGFIPM</sequence>
<name>A0A6A6KL33_HEVBR</name>
<dbReference type="GO" id="GO:0004386">
    <property type="term" value="F:helicase activity"/>
    <property type="evidence" value="ECO:0007669"/>
    <property type="project" value="UniProtKB-KW"/>
</dbReference>
<keyword evidence="2" id="KW-0067">ATP-binding</keyword>
<dbReference type="SMART" id="SM01178">
    <property type="entry name" value="DUF4217"/>
    <property type="match status" value="1"/>
</dbReference>